<comment type="subunit">
    <text evidence="3">Heptamer of 7 subunits arranged in a ring. Interacts with the chaperonin GroEL.</text>
</comment>
<dbReference type="FunFam" id="2.30.33.40:FF:000001">
    <property type="entry name" value="10 kDa chaperonin"/>
    <property type="match status" value="1"/>
</dbReference>
<dbReference type="PANTHER" id="PTHR10772:SF63">
    <property type="entry name" value="20 KDA CHAPERONIN, CHLOROPLASTIC"/>
    <property type="match status" value="1"/>
</dbReference>
<sequence>MNIKPLGGRVLIQLLKKEDVTKSGIVLPDTMDKEKKAEGTVIALGPGKTMENGSFAPMPVKIGDKVIVKSWGGDEVKIDVQEYKIFDADDILAIIE</sequence>
<evidence type="ECO:0000256" key="3">
    <source>
        <dbReference type="HAMAP-Rule" id="MF_00580"/>
    </source>
</evidence>
<dbReference type="InterPro" id="IPR037124">
    <property type="entry name" value="Chaperonin_GroES_sf"/>
</dbReference>
<dbReference type="GO" id="GO:0051087">
    <property type="term" value="F:protein-folding chaperone binding"/>
    <property type="evidence" value="ECO:0007669"/>
    <property type="project" value="TreeGrafter"/>
</dbReference>
<comment type="caution">
    <text evidence="5">The sequence shown here is derived from an EMBL/GenBank/DDBJ whole genome shotgun (WGS) entry which is preliminary data.</text>
</comment>
<dbReference type="Gene3D" id="2.30.33.40">
    <property type="entry name" value="GroES chaperonin"/>
    <property type="match status" value="1"/>
</dbReference>
<dbReference type="GO" id="GO:0005524">
    <property type="term" value="F:ATP binding"/>
    <property type="evidence" value="ECO:0007669"/>
    <property type="project" value="InterPro"/>
</dbReference>
<comment type="similarity">
    <text evidence="1 3 4">Belongs to the GroES chaperonin family.</text>
</comment>
<comment type="function">
    <text evidence="3 4">Together with the chaperonin GroEL, plays an essential role in assisting protein folding. The GroEL-GroES system forms a nano-cage that allows encapsulation of the non-native substrate proteins and provides a physical environment optimized to promote and accelerate protein folding. GroES binds to the apical surface of the GroEL ring, thereby capping the opening of the GroEL channel.</text>
</comment>
<gene>
    <name evidence="3" type="primary">groES</name>
    <name evidence="3" type="synonym">groS</name>
    <name evidence="5" type="ORF">A3B90_02165</name>
</gene>
<proteinExistence type="inferred from homology"/>
<comment type="subcellular location">
    <subcellularLocation>
        <location evidence="3">Cytoplasm</location>
    </subcellularLocation>
</comment>
<evidence type="ECO:0000256" key="4">
    <source>
        <dbReference type="RuleBase" id="RU000535"/>
    </source>
</evidence>
<dbReference type="GO" id="GO:0046872">
    <property type="term" value="F:metal ion binding"/>
    <property type="evidence" value="ECO:0007669"/>
    <property type="project" value="TreeGrafter"/>
</dbReference>
<dbReference type="SMART" id="SM00883">
    <property type="entry name" value="Cpn10"/>
    <property type="match status" value="1"/>
</dbReference>
<evidence type="ECO:0000256" key="1">
    <source>
        <dbReference type="ARBA" id="ARBA00006975"/>
    </source>
</evidence>
<dbReference type="AlphaFoldDB" id="A0A1F6M699"/>
<organism evidence="5 6">
    <name type="scientific">Candidatus Magasanikbacteria bacterium RIFCSPHIGHO2_02_FULL_41_13</name>
    <dbReference type="NCBI Taxonomy" id="1798676"/>
    <lineage>
        <taxon>Bacteria</taxon>
        <taxon>Candidatus Magasanikiibacteriota</taxon>
    </lineage>
</organism>
<dbReference type="InterPro" id="IPR011032">
    <property type="entry name" value="GroES-like_sf"/>
</dbReference>
<reference evidence="5 6" key="1">
    <citation type="journal article" date="2016" name="Nat. Commun.">
        <title>Thousands of microbial genomes shed light on interconnected biogeochemical processes in an aquifer system.</title>
        <authorList>
            <person name="Anantharaman K."/>
            <person name="Brown C.T."/>
            <person name="Hug L.A."/>
            <person name="Sharon I."/>
            <person name="Castelle C.J."/>
            <person name="Probst A.J."/>
            <person name="Thomas B.C."/>
            <person name="Singh A."/>
            <person name="Wilkins M.J."/>
            <person name="Karaoz U."/>
            <person name="Brodie E.L."/>
            <person name="Williams K.H."/>
            <person name="Hubbard S.S."/>
            <person name="Banfield J.F."/>
        </authorList>
    </citation>
    <scope>NUCLEOTIDE SEQUENCE [LARGE SCALE GENOMIC DNA]</scope>
</reference>
<protein>
    <recommendedName>
        <fullName evidence="3">Co-chaperonin GroES</fullName>
    </recommendedName>
    <alternativeName>
        <fullName evidence="3">10 kDa chaperonin</fullName>
    </alternativeName>
    <alternativeName>
        <fullName evidence="3">Chaperonin-10</fullName>
        <shortName evidence="3">Cpn10</shortName>
    </alternativeName>
</protein>
<accession>A0A1F6M699</accession>
<dbReference type="GO" id="GO:0044183">
    <property type="term" value="F:protein folding chaperone"/>
    <property type="evidence" value="ECO:0007669"/>
    <property type="project" value="InterPro"/>
</dbReference>
<dbReference type="HAMAP" id="MF_00580">
    <property type="entry name" value="CH10"/>
    <property type="match status" value="1"/>
</dbReference>
<dbReference type="EMBL" id="MFPX01000005">
    <property type="protein sequence ID" value="OGH67119.1"/>
    <property type="molecule type" value="Genomic_DNA"/>
</dbReference>
<dbReference type="Proteomes" id="UP000178742">
    <property type="component" value="Unassembled WGS sequence"/>
</dbReference>
<dbReference type="NCBIfam" id="NF001533">
    <property type="entry name" value="PRK00364.2-4"/>
    <property type="match status" value="1"/>
</dbReference>
<evidence type="ECO:0000313" key="6">
    <source>
        <dbReference type="Proteomes" id="UP000178742"/>
    </source>
</evidence>
<name>A0A1F6M699_9BACT</name>
<dbReference type="InterPro" id="IPR020818">
    <property type="entry name" value="Chaperonin_GroES"/>
</dbReference>
<dbReference type="STRING" id="1798676.A3B90_02165"/>
<dbReference type="NCBIfam" id="NF001531">
    <property type="entry name" value="PRK00364.2-2"/>
    <property type="match status" value="1"/>
</dbReference>
<dbReference type="GO" id="GO:0051082">
    <property type="term" value="F:unfolded protein binding"/>
    <property type="evidence" value="ECO:0007669"/>
    <property type="project" value="TreeGrafter"/>
</dbReference>
<evidence type="ECO:0000256" key="2">
    <source>
        <dbReference type="ARBA" id="ARBA00023186"/>
    </source>
</evidence>
<dbReference type="CDD" id="cd00320">
    <property type="entry name" value="cpn10"/>
    <property type="match status" value="1"/>
</dbReference>
<dbReference type="GO" id="GO:0005737">
    <property type="term" value="C:cytoplasm"/>
    <property type="evidence" value="ECO:0007669"/>
    <property type="project" value="UniProtKB-SubCell"/>
</dbReference>
<dbReference type="PANTHER" id="PTHR10772">
    <property type="entry name" value="10 KDA HEAT SHOCK PROTEIN"/>
    <property type="match status" value="1"/>
</dbReference>
<evidence type="ECO:0000313" key="5">
    <source>
        <dbReference type="EMBL" id="OGH67119.1"/>
    </source>
</evidence>
<keyword evidence="3" id="KW-0963">Cytoplasm</keyword>
<dbReference type="PRINTS" id="PR00297">
    <property type="entry name" value="CHAPERONIN10"/>
</dbReference>
<dbReference type="Pfam" id="PF00166">
    <property type="entry name" value="Cpn10"/>
    <property type="match status" value="1"/>
</dbReference>
<keyword evidence="2 3" id="KW-0143">Chaperone</keyword>
<dbReference type="SUPFAM" id="SSF50129">
    <property type="entry name" value="GroES-like"/>
    <property type="match status" value="1"/>
</dbReference>